<accession>A0A4Y7T6V3</accession>
<dbReference type="Proteomes" id="UP000298030">
    <property type="component" value="Unassembled WGS sequence"/>
</dbReference>
<proteinExistence type="predicted"/>
<comment type="caution">
    <text evidence="3">The sequence shown here is derived from an EMBL/GenBank/DDBJ whole genome shotgun (WGS) entry which is preliminary data.</text>
</comment>
<keyword evidence="4" id="KW-1185">Reference proteome</keyword>
<feature type="non-terminal residue" evidence="3">
    <location>
        <position position="1"/>
    </location>
</feature>
<feature type="compositionally biased region" description="Basic and acidic residues" evidence="2">
    <location>
        <begin position="24"/>
        <end position="48"/>
    </location>
</feature>
<dbReference type="InterPro" id="IPR013762">
    <property type="entry name" value="Integrase-like_cat_sf"/>
</dbReference>
<dbReference type="Gene3D" id="1.10.443.10">
    <property type="entry name" value="Intergrase catalytic core"/>
    <property type="match status" value="1"/>
</dbReference>
<protein>
    <recommendedName>
        <fullName evidence="5">Tyr recombinase domain-containing protein</fullName>
    </recommendedName>
</protein>
<dbReference type="GO" id="GO:0003677">
    <property type="term" value="F:DNA binding"/>
    <property type="evidence" value="ECO:0007669"/>
    <property type="project" value="InterPro"/>
</dbReference>
<feature type="region of interest" description="Disordered" evidence="2">
    <location>
        <begin position="20"/>
        <end position="73"/>
    </location>
</feature>
<dbReference type="OrthoDB" id="164951at2759"/>
<dbReference type="GO" id="GO:0015074">
    <property type="term" value="P:DNA integration"/>
    <property type="evidence" value="ECO:0007669"/>
    <property type="project" value="InterPro"/>
</dbReference>
<dbReference type="STRING" id="71717.A0A4Y7T6V3"/>
<gene>
    <name evidence="3" type="ORF">FA13DRAFT_1568818</name>
</gene>
<dbReference type="GO" id="GO:0006310">
    <property type="term" value="P:DNA recombination"/>
    <property type="evidence" value="ECO:0007669"/>
    <property type="project" value="UniProtKB-KW"/>
</dbReference>
<reference evidence="3 4" key="1">
    <citation type="journal article" date="2019" name="Nat. Ecol. Evol.">
        <title>Megaphylogeny resolves global patterns of mushroom evolution.</title>
        <authorList>
            <person name="Varga T."/>
            <person name="Krizsan K."/>
            <person name="Foldi C."/>
            <person name="Dima B."/>
            <person name="Sanchez-Garcia M."/>
            <person name="Sanchez-Ramirez S."/>
            <person name="Szollosi G.J."/>
            <person name="Szarkandi J.G."/>
            <person name="Papp V."/>
            <person name="Albert L."/>
            <person name="Andreopoulos W."/>
            <person name="Angelini C."/>
            <person name="Antonin V."/>
            <person name="Barry K.W."/>
            <person name="Bougher N.L."/>
            <person name="Buchanan P."/>
            <person name="Buyck B."/>
            <person name="Bense V."/>
            <person name="Catcheside P."/>
            <person name="Chovatia M."/>
            <person name="Cooper J."/>
            <person name="Damon W."/>
            <person name="Desjardin D."/>
            <person name="Finy P."/>
            <person name="Geml J."/>
            <person name="Haridas S."/>
            <person name="Hughes K."/>
            <person name="Justo A."/>
            <person name="Karasinski D."/>
            <person name="Kautmanova I."/>
            <person name="Kiss B."/>
            <person name="Kocsube S."/>
            <person name="Kotiranta H."/>
            <person name="LaButti K.M."/>
            <person name="Lechner B.E."/>
            <person name="Liimatainen K."/>
            <person name="Lipzen A."/>
            <person name="Lukacs Z."/>
            <person name="Mihaltcheva S."/>
            <person name="Morgado L.N."/>
            <person name="Niskanen T."/>
            <person name="Noordeloos M.E."/>
            <person name="Ohm R.A."/>
            <person name="Ortiz-Santana B."/>
            <person name="Ovrebo C."/>
            <person name="Racz N."/>
            <person name="Riley R."/>
            <person name="Savchenko A."/>
            <person name="Shiryaev A."/>
            <person name="Soop K."/>
            <person name="Spirin V."/>
            <person name="Szebenyi C."/>
            <person name="Tomsovsky M."/>
            <person name="Tulloss R.E."/>
            <person name="Uehling J."/>
            <person name="Grigoriev I.V."/>
            <person name="Vagvolgyi C."/>
            <person name="Papp T."/>
            <person name="Martin F.M."/>
            <person name="Miettinen O."/>
            <person name="Hibbett D.S."/>
            <person name="Nagy L.G."/>
        </authorList>
    </citation>
    <scope>NUCLEOTIDE SEQUENCE [LARGE SCALE GENOMIC DNA]</scope>
    <source>
        <strain evidence="3 4">FP101781</strain>
    </source>
</reference>
<dbReference type="InterPro" id="IPR011010">
    <property type="entry name" value="DNA_brk_join_enz"/>
</dbReference>
<evidence type="ECO:0000313" key="4">
    <source>
        <dbReference type="Proteomes" id="UP000298030"/>
    </source>
</evidence>
<evidence type="ECO:0000313" key="3">
    <source>
        <dbReference type="EMBL" id="TEB29913.1"/>
    </source>
</evidence>
<feature type="compositionally biased region" description="Polar residues" evidence="2">
    <location>
        <begin position="463"/>
        <end position="488"/>
    </location>
</feature>
<keyword evidence="1" id="KW-0233">DNA recombination</keyword>
<evidence type="ECO:0000256" key="2">
    <source>
        <dbReference type="SAM" id="MobiDB-lite"/>
    </source>
</evidence>
<name>A0A4Y7T6V3_COPMI</name>
<feature type="non-terminal residue" evidence="3">
    <location>
        <position position="670"/>
    </location>
</feature>
<organism evidence="3 4">
    <name type="scientific">Coprinellus micaceus</name>
    <name type="common">Glistening ink-cap mushroom</name>
    <name type="synonym">Coprinus micaceus</name>
    <dbReference type="NCBI Taxonomy" id="71717"/>
    <lineage>
        <taxon>Eukaryota</taxon>
        <taxon>Fungi</taxon>
        <taxon>Dikarya</taxon>
        <taxon>Basidiomycota</taxon>
        <taxon>Agaricomycotina</taxon>
        <taxon>Agaricomycetes</taxon>
        <taxon>Agaricomycetidae</taxon>
        <taxon>Agaricales</taxon>
        <taxon>Agaricineae</taxon>
        <taxon>Psathyrellaceae</taxon>
        <taxon>Coprinellus</taxon>
    </lineage>
</organism>
<dbReference type="SUPFAM" id="SSF56349">
    <property type="entry name" value="DNA breaking-rejoining enzymes"/>
    <property type="match status" value="1"/>
</dbReference>
<sequence length="670" mass="76277">TLKTYRRLLKEARAFLRTFRKKESKKEKMRCAKKPNEKKPEHEAHNAPDEDPSDSPENPTTMDPDFPNALDGPPKPCTPLAITLFIYHKCGPGKRGRSLADQIHAAIAWYYDEMDGDRYRNWWTWDSSGQCWIGNPARSARVKSMLATIKKEHAHDLRNHSRAMSLGDMQAMHKTRTARLQELEGMNDVKSRCERAELVMFGALSSLAWIVWLRCGEIVNLRFGDLDLSPPDRLCSDGTPFEYMVVNVCKRKNWTVKDETELTGHVYHLYKRADQPAIDAYSLIKDWISVYTEILGRPLHEGDVLFPTINASARADPNRGLNEDKVRKLVRKHAGDARLAHADGYKSHCFRRGGAQYRFMYAALKERWTLSRIRWWGGWANSEQGDTLVKYLLDELFTYEEDHRNALQPNDDGSTTDLKGLDERRELQASDPTRNIPGPSATDDISAIITRAVDAALIMPSHSRMNPTTTLHSPSQHYPTSQSASTGFDSPARYAPLPAHSRADFVVAPQPTSQGVHATTHVHHWGGVQQHPLQALPQLHNQASQQPTAPAPSSHGHLIVPKIERTYDRNILANAWRQVIDDWEGKDPRRCPVPLRDWDATWHKKTPQAVVYHQRRVIAEEFINECHRNEALFLERYPSHTNGISALVVAITQAKKERNQIKGRASRNSQ</sequence>
<feature type="region of interest" description="Disordered" evidence="2">
    <location>
        <begin position="463"/>
        <end position="496"/>
    </location>
</feature>
<evidence type="ECO:0008006" key="5">
    <source>
        <dbReference type="Google" id="ProtNLM"/>
    </source>
</evidence>
<dbReference type="EMBL" id="QPFP01000025">
    <property type="protein sequence ID" value="TEB29913.1"/>
    <property type="molecule type" value="Genomic_DNA"/>
</dbReference>
<evidence type="ECO:0000256" key="1">
    <source>
        <dbReference type="ARBA" id="ARBA00023172"/>
    </source>
</evidence>
<dbReference type="AlphaFoldDB" id="A0A4Y7T6V3"/>